<proteinExistence type="predicted"/>
<dbReference type="Proteomes" id="UP000789901">
    <property type="component" value="Unassembled WGS sequence"/>
</dbReference>
<sequence length="60" mass="7281">MSQSFQHCREDIDDDVIKQHRNRKRMQRAIINNFLEKLNSQLSVYKMTCEKIEILTNEIK</sequence>
<dbReference type="EMBL" id="CAJVQB010001742">
    <property type="protein sequence ID" value="CAG8548513.1"/>
    <property type="molecule type" value="Genomic_DNA"/>
</dbReference>
<evidence type="ECO:0000313" key="2">
    <source>
        <dbReference type="Proteomes" id="UP000789901"/>
    </source>
</evidence>
<accession>A0ABN7UDW0</accession>
<organism evidence="1 2">
    <name type="scientific">Gigaspora margarita</name>
    <dbReference type="NCBI Taxonomy" id="4874"/>
    <lineage>
        <taxon>Eukaryota</taxon>
        <taxon>Fungi</taxon>
        <taxon>Fungi incertae sedis</taxon>
        <taxon>Mucoromycota</taxon>
        <taxon>Glomeromycotina</taxon>
        <taxon>Glomeromycetes</taxon>
        <taxon>Diversisporales</taxon>
        <taxon>Gigasporaceae</taxon>
        <taxon>Gigaspora</taxon>
    </lineage>
</organism>
<keyword evidence="2" id="KW-1185">Reference proteome</keyword>
<gene>
    <name evidence="1" type="ORF">GMARGA_LOCUS4438</name>
</gene>
<comment type="caution">
    <text evidence="1">The sequence shown here is derived from an EMBL/GenBank/DDBJ whole genome shotgun (WGS) entry which is preliminary data.</text>
</comment>
<name>A0ABN7UDW0_GIGMA</name>
<reference evidence="1 2" key="1">
    <citation type="submission" date="2021-06" db="EMBL/GenBank/DDBJ databases">
        <authorList>
            <person name="Kallberg Y."/>
            <person name="Tangrot J."/>
            <person name="Rosling A."/>
        </authorList>
    </citation>
    <scope>NUCLEOTIDE SEQUENCE [LARGE SCALE GENOMIC DNA]</scope>
    <source>
        <strain evidence="1 2">120-4 pot B 10/14</strain>
    </source>
</reference>
<evidence type="ECO:0000313" key="1">
    <source>
        <dbReference type="EMBL" id="CAG8548513.1"/>
    </source>
</evidence>
<protein>
    <submittedName>
        <fullName evidence="1">209_t:CDS:1</fullName>
    </submittedName>
</protein>